<dbReference type="Proteomes" id="UP000077271">
    <property type="component" value="Unassembled WGS sequence"/>
</dbReference>
<sequence length="165" mass="19099">MIVYNEPEIKTFLIAHLSPFSAGSNFVIIIVDPYFGGHKSQLQLRVEVFLNFMFQVLNNPKIIWFCNEDKCTPIHTQDVLSIDLSRQGIAVHDRFLFIYDGNKEQIVSHIHLGGSINSFNIDGNQSLSIMRFSTLKQEEIKEIEHFIQQLERIYYLKTSSSNWGC</sequence>
<feature type="transmembrane region" description="Helical" evidence="1">
    <location>
        <begin position="12"/>
        <end position="35"/>
    </location>
</feature>
<proteinExistence type="predicted"/>
<reference evidence="2 3" key="1">
    <citation type="submission" date="2016-01" db="EMBL/GenBank/DDBJ databases">
        <title>Investigation of taxonomic status of Bacillus aminovorans.</title>
        <authorList>
            <person name="Verma A."/>
            <person name="Pal Y."/>
            <person name="Krishnamurthi S."/>
        </authorList>
    </citation>
    <scope>NUCLEOTIDE SEQUENCE [LARGE SCALE GENOMIC DNA]</scope>
    <source>
        <strain evidence="2 3">DSM 4337</strain>
    </source>
</reference>
<dbReference type="AlphaFoldDB" id="A0A177KNB2"/>
<protein>
    <submittedName>
        <fullName evidence="2">Uncharacterized protein</fullName>
    </submittedName>
</protein>
<keyword evidence="1" id="KW-1133">Transmembrane helix</keyword>
<evidence type="ECO:0000313" key="3">
    <source>
        <dbReference type="Proteomes" id="UP000077271"/>
    </source>
</evidence>
<dbReference type="OrthoDB" id="3035752at2"/>
<keyword evidence="1" id="KW-0472">Membrane</keyword>
<evidence type="ECO:0000256" key="1">
    <source>
        <dbReference type="SAM" id="Phobius"/>
    </source>
</evidence>
<dbReference type="EMBL" id="LQWZ01000033">
    <property type="protein sequence ID" value="OAH54617.1"/>
    <property type="molecule type" value="Genomic_DNA"/>
</dbReference>
<organism evidence="2 3">
    <name type="scientific">Domibacillus aminovorans</name>
    <dbReference type="NCBI Taxonomy" id="29332"/>
    <lineage>
        <taxon>Bacteria</taxon>
        <taxon>Bacillati</taxon>
        <taxon>Bacillota</taxon>
        <taxon>Bacilli</taxon>
        <taxon>Bacillales</taxon>
        <taxon>Bacillaceae</taxon>
        <taxon>Domibacillus</taxon>
    </lineage>
</organism>
<gene>
    <name evidence="2" type="ORF">AWH48_08480</name>
</gene>
<accession>A0A177KNB2</accession>
<evidence type="ECO:0000313" key="2">
    <source>
        <dbReference type="EMBL" id="OAH54617.1"/>
    </source>
</evidence>
<name>A0A177KNB2_9BACI</name>
<dbReference type="RefSeq" id="WP_063975209.1">
    <property type="nucleotide sequence ID" value="NZ_LQWZ01000033.1"/>
</dbReference>
<comment type="caution">
    <text evidence="2">The sequence shown here is derived from an EMBL/GenBank/DDBJ whole genome shotgun (WGS) entry which is preliminary data.</text>
</comment>
<keyword evidence="1" id="KW-0812">Transmembrane</keyword>